<protein>
    <recommendedName>
        <fullName evidence="3">beta-N-acetylhexosaminidase</fullName>
        <ecNumber evidence="3">3.2.1.52</ecNumber>
    </recommendedName>
</protein>
<dbReference type="Gene3D" id="3.20.20.300">
    <property type="entry name" value="Glycoside hydrolase, family 3, N-terminal domain"/>
    <property type="match status" value="1"/>
</dbReference>
<dbReference type="Proteomes" id="UP000252698">
    <property type="component" value="Chromosome"/>
</dbReference>
<dbReference type="PRINTS" id="PR00133">
    <property type="entry name" value="GLHYDRLASE3"/>
</dbReference>
<dbReference type="InterPro" id="IPR006311">
    <property type="entry name" value="TAT_signal"/>
</dbReference>
<dbReference type="PANTHER" id="PTHR30480:SF13">
    <property type="entry name" value="BETA-HEXOSAMINIDASE"/>
    <property type="match status" value="1"/>
</dbReference>
<evidence type="ECO:0000313" key="10">
    <source>
        <dbReference type="EMBL" id="AXE78012.1"/>
    </source>
</evidence>
<dbReference type="KEGG" id="sata:C5746_14875"/>
<dbReference type="PROSITE" id="PS00775">
    <property type="entry name" value="GLYCOSYL_HYDROL_F3"/>
    <property type="match status" value="1"/>
</dbReference>
<feature type="domain" description="Glycoside hydrolase family 3 C-terminal" evidence="9">
    <location>
        <begin position="443"/>
        <end position="621"/>
    </location>
</feature>
<dbReference type="GeneID" id="95519756"/>
<dbReference type="InterPro" id="IPR002772">
    <property type="entry name" value="Glyco_hydro_3_C"/>
</dbReference>
<dbReference type="SUPFAM" id="SSF51445">
    <property type="entry name" value="(Trans)glycosidases"/>
    <property type="match status" value="1"/>
</dbReference>
<keyword evidence="5 6" id="KW-0326">Glycosidase</keyword>
<evidence type="ECO:0000256" key="6">
    <source>
        <dbReference type="RuleBase" id="RU361161"/>
    </source>
</evidence>
<dbReference type="GO" id="GO:0009254">
    <property type="term" value="P:peptidoglycan turnover"/>
    <property type="evidence" value="ECO:0007669"/>
    <property type="project" value="TreeGrafter"/>
</dbReference>
<evidence type="ECO:0000256" key="3">
    <source>
        <dbReference type="ARBA" id="ARBA00012663"/>
    </source>
</evidence>
<comment type="catalytic activity">
    <reaction evidence="1">
        <text>Hydrolysis of terminal non-reducing N-acetyl-D-hexosamine residues in N-acetyl-beta-D-hexosaminides.</text>
        <dbReference type="EC" id="3.2.1.52"/>
    </reaction>
</comment>
<dbReference type="FunFam" id="3.40.50.1700:FF:000012">
    <property type="entry name" value="Glycoside hydrolase family 3 protein"/>
    <property type="match status" value="1"/>
</dbReference>
<accession>A0A2Z5JCE3</accession>
<dbReference type="InterPro" id="IPR050226">
    <property type="entry name" value="NagZ_Beta-hexosaminidase"/>
</dbReference>
<sequence length="621" mass="64408">MHHRPSRRTLLTATAATAAAAVTGGVVAPGAVAAQRSASSGPSGGHHTSAATTERLKRLISRMTLEEKVGQLFVMRVYGHSATEPDQADIDANMAEIGVRTAAEMIAKYHVGGIIYFAWAHNTRDPHQIADLSNGIQRAGLAGPTPLPLLVSTDQEHGIVCRVGEPATLMPGAMALGAGGSRSDARRAGQIAGAELAAIGINQNYAPDADVNVNPANPVIGVRSFGSDPQSVAGMVAAQVKGYQSSGIASTAKHFPGHGDTNTDSHTGLPVIRHTREQWAQLDAPPFRAAIAAGIDSIMTAHIVVPALDPAEDPATLSRPILTGILREELGYDGVVVTDSLGMEGVRTKYGDERVPVLALQAGVDQLLNPPSLAVSWNAVLEAVKSGEISEARIEESILRILRLKTKLGLFDDPFVSHKGVDRTVGTRAHLAAADRIAERTTTLLANDGAVLPLSRRSHKNLLVVGADPASPSGTTGPPTTTLATAFVELGYAATALSTGTAPTKAKIDAAVAAARGKDAVIVGTYNVSATSSQRTLVSALAATGIPVITVAIRNPYDIAQLAGTGFAANLATYSWTDVELRAAARVIAGRAEPEGTLPVPVQRADDPAQVLHPVGYGLTY</sequence>
<keyword evidence="7" id="KW-0732">Signal</keyword>
<dbReference type="EC" id="3.2.1.52" evidence="3"/>
<comment type="similarity">
    <text evidence="2 6">Belongs to the glycosyl hydrolase 3 family.</text>
</comment>
<dbReference type="InterPro" id="IPR001764">
    <property type="entry name" value="Glyco_hydro_3_N"/>
</dbReference>
<dbReference type="EMBL" id="CP027306">
    <property type="protein sequence ID" value="AXE78012.1"/>
    <property type="molecule type" value="Genomic_DNA"/>
</dbReference>
<evidence type="ECO:0000256" key="1">
    <source>
        <dbReference type="ARBA" id="ARBA00001231"/>
    </source>
</evidence>
<dbReference type="InterPro" id="IPR019800">
    <property type="entry name" value="Glyco_hydro_3_AS"/>
</dbReference>
<organism evidence="10 11">
    <name type="scientific">Streptomyces atratus</name>
    <dbReference type="NCBI Taxonomy" id="1893"/>
    <lineage>
        <taxon>Bacteria</taxon>
        <taxon>Bacillati</taxon>
        <taxon>Actinomycetota</taxon>
        <taxon>Actinomycetes</taxon>
        <taxon>Kitasatosporales</taxon>
        <taxon>Streptomycetaceae</taxon>
        <taxon>Streptomyces</taxon>
    </lineage>
</organism>
<feature type="chain" id="PRO_5038751529" description="beta-N-acetylhexosaminidase" evidence="7">
    <location>
        <begin position="21"/>
        <end position="621"/>
    </location>
</feature>
<name>A0A2Z5JCE3_STRAR</name>
<evidence type="ECO:0000259" key="9">
    <source>
        <dbReference type="Pfam" id="PF01915"/>
    </source>
</evidence>
<gene>
    <name evidence="10" type="ORF">C5746_14875</name>
</gene>
<evidence type="ECO:0000259" key="8">
    <source>
        <dbReference type="Pfam" id="PF00933"/>
    </source>
</evidence>
<evidence type="ECO:0000256" key="7">
    <source>
        <dbReference type="SAM" id="SignalP"/>
    </source>
</evidence>
<dbReference type="SUPFAM" id="SSF52279">
    <property type="entry name" value="Beta-D-glucan exohydrolase, C-terminal domain"/>
    <property type="match status" value="1"/>
</dbReference>
<dbReference type="GO" id="GO:0005975">
    <property type="term" value="P:carbohydrate metabolic process"/>
    <property type="evidence" value="ECO:0007669"/>
    <property type="project" value="InterPro"/>
</dbReference>
<dbReference type="GO" id="GO:0004563">
    <property type="term" value="F:beta-N-acetylhexosaminidase activity"/>
    <property type="evidence" value="ECO:0007669"/>
    <property type="project" value="UniProtKB-EC"/>
</dbReference>
<dbReference type="InterPro" id="IPR036962">
    <property type="entry name" value="Glyco_hydro_3_N_sf"/>
</dbReference>
<dbReference type="FunFam" id="3.20.20.300:FF:000014">
    <property type="entry name" value="Beta-hexosaminidase, lipoprotein"/>
    <property type="match status" value="1"/>
</dbReference>
<keyword evidence="4 6" id="KW-0378">Hydrolase</keyword>
<dbReference type="Gene3D" id="3.40.50.1700">
    <property type="entry name" value="Glycoside hydrolase family 3 C-terminal domain"/>
    <property type="match status" value="1"/>
</dbReference>
<feature type="signal peptide" evidence="7">
    <location>
        <begin position="1"/>
        <end position="20"/>
    </location>
</feature>
<dbReference type="Pfam" id="PF01915">
    <property type="entry name" value="Glyco_hydro_3_C"/>
    <property type="match status" value="1"/>
</dbReference>
<evidence type="ECO:0000256" key="5">
    <source>
        <dbReference type="ARBA" id="ARBA00023295"/>
    </source>
</evidence>
<dbReference type="InterPro" id="IPR017853">
    <property type="entry name" value="GH"/>
</dbReference>
<feature type="domain" description="Glycoside hydrolase family 3 N-terminal" evidence="8">
    <location>
        <begin position="64"/>
        <end position="404"/>
    </location>
</feature>
<evidence type="ECO:0000256" key="2">
    <source>
        <dbReference type="ARBA" id="ARBA00005336"/>
    </source>
</evidence>
<reference evidence="10 11" key="1">
    <citation type="journal article" date="2018" name="Front. Microbiol.">
        <title>Genome Sequencing of Streptomyces atratus SCSIOZH16 and Activation Production of Nocardamine via Metabolic Engineering.</title>
        <authorList>
            <person name="Li Y."/>
            <person name="Zhang C."/>
            <person name="Liu C."/>
            <person name="Ju J."/>
            <person name="Ma J."/>
        </authorList>
    </citation>
    <scope>NUCLEOTIDE SEQUENCE [LARGE SCALE GENOMIC DNA]</scope>
    <source>
        <strain evidence="10 11">SCSIO_ZH16</strain>
    </source>
</reference>
<proteinExistence type="inferred from homology"/>
<evidence type="ECO:0000313" key="11">
    <source>
        <dbReference type="Proteomes" id="UP000252698"/>
    </source>
</evidence>
<dbReference type="PROSITE" id="PS51318">
    <property type="entry name" value="TAT"/>
    <property type="match status" value="1"/>
</dbReference>
<dbReference type="Pfam" id="PF00933">
    <property type="entry name" value="Glyco_hydro_3"/>
    <property type="match status" value="1"/>
</dbReference>
<dbReference type="InterPro" id="IPR036881">
    <property type="entry name" value="Glyco_hydro_3_C_sf"/>
</dbReference>
<dbReference type="AlphaFoldDB" id="A0A2Z5JCE3"/>
<dbReference type="PANTHER" id="PTHR30480">
    <property type="entry name" value="BETA-HEXOSAMINIDASE-RELATED"/>
    <property type="match status" value="1"/>
</dbReference>
<evidence type="ECO:0000256" key="4">
    <source>
        <dbReference type="ARBA" id="ARBA00022801"/>
    </source>
</evidence>
<dbReference type="RefSeq" id="WP_114244611.1">
    <property type="nucleotide sequence ID" value="NZ_CP027306.1"/>
</dbReference>